<feature type="transmembrane region" description="Helical" evidence="1">
    <location>
        <begin position="77"/>
        <end position="97"/>
    </location>
</feature>
<feature type="transmembrane region" description="Helical" evidence="1">
    <location>
        <begin position="135"/>
        <end position="156"/>
    </location>
</feature>
<dbReference type="GO" id="GO:0016747">
    <property type="term" value="F:acyltransferase activity, transferring groups other than amino-acyl groups"/>
    <property type="evidence" value="ECO:0007669"/>
    <property type="project" value="InterPro"/>
</dbReference>
<accession>A0A183G3A7</accession>
<protein>
    <submittedName>
        <fullName evidence="4">Acyl_transf_3 domain-containing protein</fullName>
    </submittedName>
</protein>
<name>A0A183G3A7_HELPZ</name>
<dbReference type="InterPro" id="IPR050879">
    <property type="entry name" value="Acyltransferase_3"/>
</dbReference>
<dbReference type="GO" id="GO:0000271">
    <property type="term" value="P:polysaccharide biosynthetic process"/>
    <property type="evidence" value="ECO:0007669"/>
    <property type="project" value="TreeGrafter"/>
</dbReference>
<feature type="transmembrane region" description="Helical" evidence="1">
    <location>
        <begin position="35"/>
        <end position="56"/>
    </location>
</feature>
<dbReference type="PANTHER" id="PTHR23028:SF53">
    <property type="entry name" value="ACYL_TRANSF_3 DOMAIN-CONTAINING PROTEIN"/>
    <property type="match status" value="1"/>
</dbReference>
<dbReference type="InterPro" id="IPR002656">
    <property type="entry name" value="Acyl_transf_3_dom"/>
</dbReference>
<keyword evidence="3" id="KW-1185">Reference proteome</keyword>
<keyword evidence="1" id="KW-0472">Membrane</keyword>
<evidence type="ECO:0000313" key="3">
    <source>
        <dbReference type="Proteomes" id="UP000050761"/>
    </source>
</evidence>
<evidence type="ECO:0000259" key="2">
    <source>
        <dbReference type="Pfam" id="PF01757"/>
    </source>
</evidence>
<keyword evidence="1" id="KW-1133">Transmembrane helix</keyword>
<feature type="domain" description="Acyltransferase 3" evidence="2">
    <location>
        <begin position="11"/>
        <end position="208"/>
    </location>
</feature>
<proteinExistence type="predicted"/>
<reference evidence="4" key="1">
    <citation type="submission" date="2019-09" db="UniProtKB">
        <authorList>
            <consortium name="WormBaseParasite"/>
        </authorList>
    </citation>
    <scope>IDENTIFICATION</scope>
</reference>
<sequence>LSSSSDVSRDDLQGIRGVAILFVLIMHLKPNVFRIGFIGVDIFYVLSGFLMTKILCEKKFSTTSISTFYLRRFKRIVPLYLLVVLATYIYGYFALLYPDRKQIADDLLWVCTFTSNCQPIFEKLGYWDQLSTYRFFVHTWSLAVELQYYAIVPIIIGSAMLCSKTSRLIVFVLLVASSLCFQLRSEPKVGTDEIYVFYLFYICSCFTVYICLTIQHSSIFSFNTLNNFWLSAL</sequence>
<dbReference type="WBParaSite" id="HPBE_0001588001-mRNA-1">
    <property type="protein sequence ID" value="HPBE_0001588001-mRNA-1"/>
    <property type="gene ID" value="HPBE_0001588001"/>
</dbReference>
<dbReference type="GO" id="GO:0016020">
    <property type="term" value="C:membrane"/>
    <property type="evidence" value="ECO:0007669"/>
    <property type="project" value="TreeGrafter"/>
</dbReference>
<organism evidence="3 4">
    <name type="scientific">Heligmosomoides polygyrus</name>
    <name type="common">Parasitic roundworm</name>
    <dbReference type="NCBI Taxonomy" id="6339"/>
    <lineage>
        <taxon>Eukaryota</taxon>
        <taxon>Metazoa</taxon>
        <taxon>Ecdysozoa</taxon>
        <taxon>Nematoda</taxon>
        <taxon>Chromadorea</taxon>
        <taxon>Rhabditida</taxon>
        <taxon>Rhabditina</taxon>
        <taxon>Rhabditomorpha</taxon>
        <taxon>Strongyloidea</taxon>
        <taxon>Heligmosomidae</taxon>
        <taxon>Heligmosomoides</taxon>
    </lineage>
</organism>
<evidence type="ECO:0000313" key="4">
    <source>
        <dbReference type="WBParaSite" id="HPBE_0001588001-mRNA-1"/>
    </source>
</evidence>
<dbReference type="Pfam" id="PF01757">
    <property type="entry name" value="Acyl_transf_3"/>
    <property type="match status" value="1"/>
</dbReference>
<dbReference type="Proteomes" id="UP000050761">
    <property type="component" value="Unassembled WGS sequence"/>
</dbReference>
<dbReference type="AlphaFoldDB" id="A0A183G3A7"/>
<evidence type="ECO:0000256" key="1">
    <source>
        <dbReference type="SAM" id="Phobius"/>
    </source>
</evidence>
<feature type="transmembrane region" description="Helical" evidence="1">
    <location>
        <begin position="168"/>
        <end position="184"/>
    </location>
</feature>
<feature type="transmembrane region" description="Helical" evidence="1">
    <location>
        <begin position="196"/>
        <end position="214"/>
    </location>
</feature>
<keyword evidence="1" id="KW-0812">Transmembrane</keyword>
<dbReference type="PANTHER" id="PTHR23028">
    <property type="entry name" value="ACETYLTRANSFERASE"/>
    <property type="match status" value="1"/>
</dbReference>